<accession>A0ABY4L107</accession>
<evidence type="ECO:0000259" key="1">
    <source>
        <dbReference type="Pfam" id="PF21068"/>
    </source>
</evidence>
<keyword evidence="3" id="KW-1185">Reference proteome</keyword>
<reference evidence="2 3" key="1">
    <citation type="submission" date="2020-04" db="EMBL/GenBank/DDBJ databases">
        <title>Thermobifida alba genome sequencing and assembly.</title>
        <authorList>
            <person name="Luzics S."/>
            <person name="Horvath B."/>
            <person name="Nagy I."/>
            <person name="Toth A."/>
            <person name="Nagy I."/>
            <person name="Kukolya J."/>
        </authorList>
    </citation>
    <scope>NUCLEOTIDE SEQUENCE [LARGE SCALE GENOMIC DNA]</scope>
    <source>
        <strain evidence="2 3">DSM 43795</strain>
    </source>
</reference>
<dbReference type="Gene3D" id="3.30.470.20">
    <property type="entry name" value="ATP-grasp fold, B domain"/>
    <property type="match status" value="1"/>
</dbReference>
<name>A0ABY4L107_THEAE</name>
<dbReference type="SUPFAM" id="SSF56059">
    <property type="entry name" value="Glutathione synthetase ATP-binding domain-like"/>
    <property type="match status" value="1"/>
</dbReference>
<evidence type="ECO:0000313" key="3">
    <source>
        <dbReference type="Proteomes" id="UP000832041"/>
    </source>
</evidence>
<gene>
    <name evidence="2" type="ORF">FOF52_06265</name>
</gene>
<dbReference type="InterPro" id="IPR048936">
    <property type="entry name" value="MvdD-like_ATPgrasp"/>
</dbReference>
<feature type="domain" description="MvdD-like pre-ATP grasp" evidence="1">
    <location>
        <begin position="7"/>
        <end position="116"/>
    </location>
</feature>
<sequence>MREGPTVLVLAPDDDGEAGRVSARLAERGVACFRLDTAAFPTACTVTAELGPSGWHGTITTPEGTLDLSEVGAVLYRQPSPFGLPAGLNASERRFAQVEARFGLGGLLASLPARWVPGTPGRVADAEYKPLQLAAAVRCGLLPPPTLATNSPEAARSFTARHDGGAVYKAFMHKVVADDGRVSLIYTSPLDPASVDGRVASTMHQFQANLAARKRFDVRVLASRRRHAAVAITSPDPRARQDFRSRYDTLTYRPVDVPPQVAEGCRRYLRLLELRLGVFDFCVTDDGQWHFLECGPGAQWAWLEEEAGLVMGDLVADALLEELP</sequence>
<protein>
    <recommendedName>
        <fullName evidence="1">MvdD-like pre-ATP grasp domain-containing protein</fullName>
    </recommendedName>
</protein>
<dbReference type="EMBL" id="CP051627">
    <property type="protein sequence ID" value="UPT20616.1"/>
    <property type="molecule type" value="Genomic_DNA"/>
</dbReference>
<organism evidence="2 3">
    <name type="scientific">Thermobifida alba</name>
    <name type="common">Thermomonospora alba</name>
    <dbReference type="NCBI Taxonomy" id="53522"/>
    <lineage>
        <taxon>Bacteria</taxon>
        <taxon>Bacillati</taxon>
        <taxon>Actinomycetota</taxon>
        <taxon>Actinomycetes</taxon>
        <taxon>Streptosporangiales</taxon>
        <taxon>Nocardiopsidaceae</taxon>
        <taxon>Thermobifida</taxon>
    </lineage>
</organism>
<dbReference type="Pfam" id="PF21068">
    <property type="entry name" value="ATPgraspMvdD"/>
    <property type="match status" value="1"/>
</dbReference>
<dbReference type="RefSeq" id="WP_248592893.1">
    <property type="nucleotide sequence ID" value="NZ_BAABEB010000012.1"/>
</dbReference>
<proteinExistence type="predicted"/>
<dbReference type="Proteomes" id="UP000832041">
    <property type="component" value="Chromosome"/>
</dbReference>
<evidence type="ECO:0000313" key="2">
    <source>
        <dbReference type="EMBL" id="UPT20616.1"/>
    </source>
</evidence>